<dbReference type="EMBL" id="UXUI01009443">
    <property type="protein sequence ID" value="VDD93727.1"/>
    <property type="molecule type" value="Genomic_DNA"/>
</dbReference>
<gene>
    <name evidence="1" type="ORF">EVEC_LOCUS8478</name>
</gene>
<protein>
    <submittedName>
        <fullName evidence="3">Chromatin assembly factor 1 subunit A</fullName>
    </submittedName>
</protein>
<keyword evidence="2" id="KW-1185">Reference proteome</keyword>
<name>A0A0N4VED2_ENTVE</name>
<proteinExistence type="predicted"/>
<evidence type="ECO:0000313" key="1">
    <source>
        <dbReference type="EMBL" id="VDD93727.1"/>
    </source>
</evidence>
<dbReference type="WBParaSite" id="EVEC_0000903701-mRNA-1">
    <property type="protein sequence ID" value="EVEC_0000903701-mRNA-1"/>
    <property type="gene ID" value="EVEC_0000903701"/>
</dbReference>
<dbReference type="Proteomes" id="UP000274131">
    <property type="component" value="Unassembled WGS sequence"/>
</dbReference>
<accession>A0A0N4VED2</accession>
<sequence>MEQPKVKWRMMRKVFTVKEFPVEKCWKYQDSFLRKLIAKTSTQSEKDDASSSQRHMLQTRQADISGLFIRSYSRSVSLALCISVLFSSSFLPKADDDENAAVVDSDEDDNDDSDVFW</sequence>
<dbReference type="AlphaFoldDB" id="A0A0N4VED2"/>
<evidence type="ECO:0000313" key="3">
    <source>
        <dbReference type="WBParaSite" id="EVEC_0000903701-mRNA-1"/>
    </source>
</evidence>
<reference evidence="3" key="1">
    <citation type="submission" date="2017-02" db="UniProtKB">
        <authorList>
            <consortium name="WormBaseParasite"/>
        </authorList>
    </citation>
    <scope>IDENTIFICATION</scope>
</reference>
<evidence type="ECO:0000313" key="2">
    <source>
        <dbReference type="Proteomes" id="UP000274131"/>
    </source>
</evidence>
<reference evidence="1 2" key="2">
    <citation type="submission" date="2018-10" db="EMBL/GenBank/DDBJ databases">
        <authorList>
            <consortium name="Pathogen Informatics"/>
        </authorList>
    </citation>
    <scope>NUCLEOTIDE SEQUENCE [LARGE SCALE GENOMIC DNA]</scope>
</reference>
<organism evidence="3">
    <name type="scientific">Enterobius vermicularis</name>
    <name type="common">Human pinworm</name>
    <dbReference type="NCBI Taxonomy" id="51028"/>
    <lineage>
        <taxon>Eukaryota</taxon>
        <taxon>Metazoa</taxon>
        <taxon>Ecdysozoa</taxon>
        <taxon>Nematoda</taxon>
        <taxon>Chromadorea</taxon>
        <taxon>Rhabditida</taxon>
        <taxon>Spirurina</taxon>
        <taxon>Oxyuridomorpha</taxon>
        <taxon>Oxyuroidea</taxon>
        <taxon>Oxyuridae</taxon>
        <taxon>Enterobius</taxon>
    </lineage>
</organism>